<evidence type="ECO:0000256" key="6">
    <source>
        <dbReference type="ARBA" id="ARBA00037589"/>
    </source>
</evidence>
<dbReference type="GO" id="GO:0004852">
    <property type="term" value="F:uroporphyrinogen-III synthase activity"/>
    <property type="evidence" value="ECO:0007669"/>
    <property type="project" value="UniProtKB-UniRule"/>
</dbReference>
<evidence type="ECO:0000259" key="10">
    <source>
        <dbReference type="Pfam" id="PF02602"/>
    </source>
</evidence>
<dbReference type="RefSeq" id="WP_044834379.1">
    <property type="nucleotide sequence ID" value="NZ_CP059735.1"/>
</dbReference>
<sequence>MTTTKLKVLITRPQEKGRVLAQKLTQLGICASHQPLFSYRALADQYEIRQTLTLSPNPILIFVSVAAVNYAHESYPLQHWQHARVIAVGAATEKALQQYGMDNVICPQEHNSEGMLALPELADVNGRQIIIVRGNGGRELMAQTLRERGAKVNYLESYQRIWLSLPRDIPQQWQAKPINCMVITSNALLERIVELLAPLDEFWQKTCLYVVASERIAAKAKALGLQRVVNARGADDQAITGTLINLMTQITEAEND</sequence>
<evidence type="ECO:0000256" key="2">
    <source>
        <dbReference type="ARBA" id="ARBA00008133"/>
    </source>
</evidence>
<evidence type="ECO:0000313" key="12">
    <source>
        <dbReference type="Proteomes" id="UP000032568"/>
    </source>
</evidence>
<dbReference type="EC" id="4.2.1.75" evidence="3 9"/>
<keyword evidence="12" id="KW-1185">Reference proteome</keyword>
<proteinExistence type="inferred from homology"/>
<dbReference type="Gene3D" id="3.40.50.10090">
    <property type="match status" value="2"/>
</dbReference>
<evidence type="ECO:0000256" key="9">
    <source>
        <dbReference type="RuleBase" id="RU366031"/>
    </source>
</evidence>
<comment type="function">
    <text evidence="6 9">Catalyzes cyclization of the linear tetrapyrrole, hydroxymethylbilane, to the macrocyclic uroporphyrinogen III.</text>
</comment>
<evidence type="ECO:0000256" key="4">
    <source>
        <dbReference type="ARBA" id="ARBA00023239"/>
    </source>
</evidence>
<comment type="catalytic activity">
    <reaction evidence="8 9">
        <text>hydroxymethylbilane = uroporphyrinogen III + H2O</text>
        <dbReference type="Rhea" id="RHEA:18965"/>
        <dbReference type="ChEBI" id="CHEBI:15377"/>
        <dbReference type="ChEBI" id="CHEBI:57308"/>
        <dbReference type="ChEBI" id="CHEBI:57845"/>
        <dbReference type="EC" id="4.2.1.75"/>
    </reaction>
</comment>
<dbReference type="InterPro" id="IPR003754">
    <property type="entry name" value="4pyrrol_synth_uPrphyn_synth"/>
</dbReference>
<dbReference type="GO" id="GO:0006780">
    <property type="term" value="P:uroporphyrinogen III biosynthetic process"/>
    <property type="evidence" value="ECO:0007669"/>
    <property type="project" value="UniProtKB-UniRule"/>
</dbReference>
<dbReference type="PANTHER" id="PTHR38042">
    <property type="entry name" value="UROPORPHYRINOGEN-III SYNTHASE, CHLOROPLASTIC"/>
    <property type="match status" value="1"/>
</dbReference>
<evidence type="ECO:0000313" key="11">
    <source>
        <dbReference type="EMBL" id="WDD99011.1"/>
    </source>
</evidence>
<feature type="domain" description="Tetrapyrrole biosynthesis uroporphyrinogen III synthase" evidence="10">
    <location>
        <begin position="19"/>
        <end position="238"/>
    </location>
</feature>
<dbReference type="GO" id="GO:0006782">
    <property type="term" value="P:protoporphyrinogen IX biosynthetic process"/>
    <property type="evidence" value="ECO:0007669"/>
    <property type="project" value="UniProtKB-UniRule"/>
</dbReference>
<evidence type="ECO:0000256" key="7">
    <source>
        <dbReference type="ARBA" id="ARBA00040167"/>
    </source>
</evidence>
<dbReference type="PANTHER" id="PTHR38042:SF1">
    <property type="entry name" value="UROPORPHYRINOGEN-III SYNTHASE, CHLOROPLASTIC"/>
    <property type="match status" value="1"/>
</dbReference>
<dbReference type="KEGG" id="tact:SG35_027960"/>
<keyword evidence="4 9" id="KW-0456">Lyase</keyword>
<gene>
    <name evidence="11" type="ORF">SG35_027960</name>
</gene>
<dbReference type="SUPFAM" id="SSF69618">
    <property type="entry name" value="HemD-like"/>
    <property type="match status" value="1"/>
</dbReference>
<protein>
    <recommendedName>
        <fullName evidence="7 9">Uroporphyrinogen-III synthase</fullName>
        <ecNumber evidence="3 9">4.2.1.75</ecNumber>
    </recommendedName>
</protein>
<accession>A0AAE9YSY8</accession>
<evidence type="ECO:0000256" key="3">
    <source>
        <dbReference type="ARBA" id="ARBA00013109"/>
    </source>
</evidence>
<evidence type="ECO:0000256" key="1">
    <source>
        <dbReference type="ARBA" id="ARBA00004772"/>
    </source>
</evidence>
<comment type="pathway">
    <text evidence="1 9">Porphyrin-containing compound metabolism; protoporphyrin-IX biosynthesis; coproporphyrinogen-III from 5-aminolevulinate: step 3/4.</text>
</comment>
<dbReference type="EMBL" id="CP059735">
    <property type="protein sequence ID" value="WDD99011.1"/>
    <property type="molecule type" value="Genomic_DNA"/>
</dbReference>
<comment type="similarity">
    <text evidence="2 9">Belongs to the uroporphyrinogen-III synthase family.</text>
</comment>
<dbReference type="Pfam" id="PF02602">
    <property type="entry name" value="HEM4"/>
    <property type="match status" value="1"/>
</dbReference>
<dbReference type="InterPro" id="IPR039793">
    <property type="entry name" value="UROS/Hem4"/>
</dbReference>
<dbReference type="AlphaFoldDB" id="A0AAE9YSY8"/>
<organism evidence="11 12">
    <name type="scientific">Thalassomonas actiniarum</name>
    <dbReference type="NCBI Taxonomy" id="485447"/>
    <lineage>
        <taxon>Bacteria</taxon>
        <taxon>Pseudomonadati</taxon>
        <taxon>Pseudomonadota</taxon>
        <taxon>Gammaproteobacteria</taxon>
        <taxon>Alteromonadales</taxon>
        <taxon>Colwelliaceae</taxon>
        <taxon>Thalassomonas</taxon>
    </lineage>
</organism>
<name>A0AAE9YSY8_9GAMM</name>
<dbReference type="InterPro" id="IPR036108">
    <property type="entry name" value="4pyrrol_syn_uPrphyn_synt_sf"/>
</dbReference>
<dbReference type="Proteomes" id="UP000032568">
    <property type="component" value="Chromosome"/>
</dbReference>
<keyword evidence="5 9" id="KW-0627">Porphyrin biosynthesis</keyword>
<reference evidence="11 12" key="1">
    <citation type="journal article" date="2015" name="Genome Announc.">
        <title>Draft Genome Sequences of Marine Isolates of Thalassomonas viridans and Thalassomonas actiniarum.</title>
        <authorList>
            <person name="Olonade I."/>
            <person name="van Zyl L.J."/>
            <person name="Trindade M."/>
        </authorList>
    </citation>
    <scope>NUCLEOTIDE SEQUENCE [LARGE SCALE GENOMIC DNA]</scope>
    <source>
        <strain evidence="11 12">A5K-106</strain>
    </source>
</reference>
<evidence type="ECO:0000256" key="5">
    <source>
        <dbReference type="ARBA" id="ARBA00023244"/>
    </source>
</evidence>
<dbReference type="CDD" id="cd06578">
    <property type="entry name" value="HemD"/>
    <property type="match status" value="1"/>
</dbReference>
<reference evidence="11 12" key="2">
    <citation type="journal article" date="2022" name="Mar. Drugs">
        <title>Bioassay-Guided Fractionation Leads to the Detection of Cholic Acid Generated by the Rare Thalassomonas sp.</title>
        <authorList>
            <person name="Pheiffer F."/>
            <person name="Schneider Y.K."/>
            <person name="Hansen E.H."/>
            <person name="Andersen J.H."/>
            <person name="Isaksson J."/>
            <person name="Busche T."/>
            <person name="R C."/>
            <person name="Kalinowski J."/>
            <person name="Zyl L.V."/>
            <person name="Trindade M."/>
        </authorList>
    </citation>
    <scope>NUCLEOTIDE SEQUENCE [LARGE SCALE GENOMIC DNA]</scope>
    <source>
        <strain evidence="11 12">A5K-106</strain>
    </source>
</reference>
<evidence type="ECO:0000256" key="8">
    <source>
        <dbReference type="ARBA" id="ARBA00048617"/>
    </source>
</evidence>